<dbReference type="EMBL" id="LAZR01006739">
    <property type="protein sequence ID" value="KKM89966.1"/>
    <property type="molecule type" value="Genomic_DNA"/>
</dbReference>
<gene>
    <name evidence="1" type="ORF">LCGC14_1243370</name>
</gene>
<accession>A0A0F9LSB5</accession>
<protein>
    <submittedName>
        <fullName evidence="1">Uncharacterized protein</fullName>
    </submittedName>
</protein>
<comment type="caution">
    <text evidence="1">The sequence shown here is derived from an EMBL/GenBank/DDBJ whole genome shotgun (WGS) entry which is preliminary data.</text>
</comment>
<proteinExistence type="predicted"/>
<name>A0A0F9LSB5_9ZZZZ</name>
<sequence length="67" mass="7694">MSDGDQAEVFYDTEIEERVTELARLFMFDGDEVWIPKSQIADEESDRNGDGGTLWIPEWLAIEKGLE</sequence>
<reference evidence="1" key="1">
    <citation type="journal article" date="2015" name="Nature">
        <title>Complex archaea that bridge the gap between prokaryotes and eukaryotes.</title>
        <authorList>
            <person name="Spang A."/>
            <person name="Saw J.H."/>
            <person name="Jorgensen S.L."/>
            <person name="Zaremba-Niedzwiedzka K."/>
            <person name="Martijn J."/>
            <person name="Lind A.E."/>
            <person name="van Eijk R."/>
            <person name="Schleper C."/>
            <person name="Guy L."/>
            <person name="Ettema T.J."/>
        </authorList>
    </citation>
    <scope>NUCLEOTIDE SEQUENCE</scope>
</reference>
<dbReference type="AlphaFoldDB" id="A0A0F9LSB5"/>
<organism evidence="1">
    <name type="scientific">marine sediment metagenome</name>
    <dbReference type="NCBI Taxonomy" id="412755"/>
    <lineage>
        <taxon>unclassified sequences</taxon>
        <taxon>metagenomes</taxon>
        <taxon>ecological metagenomes</taxon>
    </lineage>
</organism>
<evidence type="ECO:0000313" key="1">
    <source>
        <dbReference type="EMBL" id="KKM89966.1"/>
    </source>
</evidence>